<feature type="non-terminal residue" evidence="2">
    <location>
        <position position="441"/>
    </location>
</feature>
<dbReference type="PANTHER" id="PTHR14379">
    <property type="entry name" value="LIMKAIN B LKAP"/>
    <property type="match status" value="1"/>
</dbReference>
<organism evidence="2 3">
    <name type="scientific">Taxus chinensis</name>
    <name type="common">Chinese yew</name>
    <name type="synonym">Taxus wallichiana var. chinensis</name>
    <dbReference type="NCBI Taxonomy" id="29808"/>
    <lineage>
        <taxon>Eukaryota</taxon>
        <taxon>Viridiplantae</taxon>
        <taxon>Streptophyta</taxon>
        <taxon>Embryophyta</taxon>
        <taxon>Tracheophyta</taxon>
        <taxon>Spermatophyta</taxon>
        <taxon>Pinopsida</taxon>
        <taxon>Pinidae</taxon>
        <taxon>Conifers II</taxon>
        <taxon>Cupressales</taxon>
        <taxon>Taxaceae</taxon>
        <taxon>Taxus</taxon>
    </lineage>
</organism>
<comment type="caution">
    <text evidence="2">The sequence shown here is derived from an EMBL/GenBank/DDBJ whole genome shotgun (WGS) entry which is preliminary data.</text>
</comment>
<dbReference type="InterPro" id="IPR021139">
    <property type="entry name" value="NYN"/>
</dbReference>
<evidence type="ECO:0000313" key="2">
    <source>
        <dbReference type="EMBL" id="KAH9305667.1"/>
    </source>
</evidence>
<protein>
    <recommendedName>
        <fullName evidence="1">NYN domain-containing protein</fullName>
    </recommendedName>
</protein>
<dbReference type="EMBL" id="JAHRHJ020000008">
    <property type="protein sequence ID" value="KAH9305667.1"/>
    <property type="molecule type" value="Genomic_DNA"/>
</dbReference>
<evidence type="ECO:0000313" key="3">
    <source>
        <dbReference type="Proteomes" id="UP000824469"/>
    </source>
</evidence>
<gene>
    <name evidence="2" type="ORF">KI387_010071</name>
</gene>
<dbReference type="GO" id="GO:0005777">
    <property type="term" value="C:peroxisome"/>
    <property type="evidence" value="ECO:0007669"/>
    <property type="project" value="InterPro"/>
</dbReference>
<dbReference type="CDD" id="cd10910">
    <property type="entry name" value="PIN_limkain_b1_N_like"/>
    <property type="match status" value="1"/>
</dbReference>
<feature type="domain" description="NYN" evidence="1">
    <location>
        <begin position="119"/>
        <end position="237"/>
    </location>
</feature>
<reference evidence="2 3" key="1">
    <citation type="journal article" date="2021" name="Nat. Plants">
        <title>The Taxus genome provides insights into paclitaxel biosynthesis.</title>
        <authorList>
            <person name="Xiong X."/>
            <person name="Gou J."/>
            <person name="Liao Q."/>
            <person name="Li Y."/>
            <person name="Zhou Q."/>
            <person name="Bi G."/>
            <person name="Li C."/>
            <person name="Du R."/>
            <person name="Wang X."/>
            <person name="Sun T."/>
            <person name="Guo L."/>
            <person name="Liang H."/>
            <person name="Lu P."/>
            <person name="Wu Y."/>
            <person name="Zhang Z."/>
            <person name="Ro D.K."/>
            <person name="Shang Y."/>
            <person name="Huang S."/>
            <person name="Yan J."/>
        </authorList>
    </citation>
    <scope>NUCLEOTIDE SEQUENCE [LARGE SCALE GENOMIC DNA]</scope>
    <source>
        <strain evidence="2">Ta-2019</strain>
    </source>
</reference>
<dbReference type="Pfam" id="PF01936">
    <property type="entry name" value="NYN"/>
    <property type="match status" value="2"/>
</dbReference>
<sequence>TIGLMIGAGQLQMSGVTAFSSSANKLLVNRCAATEVFSYTGERQGKGKGKPEHSGSARFQMLGRKLCGVSVSASVSDANKPLVNSSTYTPVGKVSEPGRLINQIISNNGMQYNSKTQRRVTVFWDVQNCGVALPPPPPPLVYQNIVKYLLSRGIDDIITDFNAYGTMSAPQLDEVIKEIGLLVDLDEEEVFRSILCHIYQFLWPTTPKKIVVLISANRDFARALRKLEERHFTFVVVQLTNDGEVLEWPEMNSLNGERLQPNALESESNPNDQTRAEPCSCELEPARSQFGIFWDLEVCGVPKGVPYDSIAVNIKKYLNRHGINEEITTFNVYGDFSTVPQAFLEACNKTGISIIDEKKNSVEKTIIVDMLTFDIDCVFPSTSTILLISDRKFSPAFVYLQRSAITFLLAVPNLKTTDPYVIRQAKEFVWEWPEMAADGGS</sequence>
<dbReference type="PANTHER" id="PTHR14379:SF3">
    <property type="entry name" value="MEIOSIS REGULATOR AND MRNA STABILITY FACTOR 1"/>
    <property type="match status" value="1"/>
</dbReference>
<keyword evidence="3" id="KW-1185">Reference proteome</keyword>
<accession>A0AA38FKE4</accession>
<dbReference type="Proteomes" id="UP000824469">
    <property type="component" value="Unassembled WGS sequence"/>
</dbReference>
<dbReference type="GO" id="GO:0010468">
    <property type="term" value="P:regulation of gene expression"/>
    <property type="evidence" value="ECO:0007669"/>
    <property type="project" value="InterPro"/>
</dbReference>
<dbReference type="GO" id="GO:0004540">
    <property type="term" value="F:RNA nuclease activity"/>
    <property type="evidence" value="ECO:0007669"/>
    <property type="project" value="InterPro"/>
</dbReference>
<dbReference type="AlphaFoldDB" id="A0AA38FKE4"/>
<dbReference type="InterPro" id="IPR024768">
    <property type="entry name" value="Marf1"/>
</dbReference>
<feature type="non-terminal residue" evidence="2">
    <location>
        <position position="1"/>
    </location>
</feature>
<proteinExistence type="predicted"/>
<name>A0AA38FKE4_TAXCH</name>
<feature type="domain" description="NYN" evidence="1">
    <location>
        <begin position="291"/>
        <end position="429"/>
    </location>
</feature>
<evidence type="ECO:0000259" key="1">
    <source>
        <dbReference type="Pfam" id="PF01936"/>
    </source>
</evidence>